<organism evidence="14 15">
    <name type="scientific">Candidatus Portnoybacteria bacterium RBG_13_41_18</name>
    <dbReference type="NCBI Taxonomy" id="1801991"/>
    <lineage>
        <taxon>Bacteria</taxon>
        <taxon>Candidatus Portnoyibacteriota</taxon>
    </lineage>
</organism>
<comment type="cofactor">
    <cofactor evidence="1">
        <name>Zn(2+)</name>
        <dbReference type="ChEBI" id="CHEBI:29105"/>
    </cofactor>
</comment>
<dbReference type="SUPFAM" id="SSF57783">
    <property type="entry name" value="Zinc beta-ribbon"/>
    <property type="match status" value="1"/>
</dbReference>
<dbReference type="InterPro" id="IPR006295">
    <property type="entry name" value="DNA_primase_DnaG"/>
</dbReference>
<dbReference type="InterPro" id="IPR034151">
    <property type="entry name" value="TOPRIM_DnaG_bac"/>
</dbReference>
<keyword evidence="7" id="KW-0479">Metal-binding</keyword>
<dbReference type="Proteomes" id="UP000177725">
    <property type="component" value="Unassembled WGS sequence"/>
</dbReference>
<keyword evidence="11" id="KW-0238">DNA-binding</keyword>
<evidence type="ECO:0000313" key="14">
    <source>
        <dbReference type="EMBL" id="OGZ34602.1"/>
    </source>
</evidence>
<dbReference type="GO" id="GO:0003677">
    <property type="term" value="F:DNA binding"/>
    <property type="evidence" value="ECO:0007669"/>
    <property type="project" value="UniProtKB-KW"/>
</dbReference>
<dbReference type="Gene3D" id="3.40.1360.10">
    <property type="match status" value="1"/>
</dbReference>
<dbReference type="EMBL" id="MHMV01000018">
    <property type="protein sequence ID" value="OGZ34602.1"/>
    <property type="molecule type" value="Genomic_DNA"/>
</dbReference>
<dbReference type="InterPro" id="IPR037068">
    <property type="entry name" value="DNA_primase_core_N_sf"/>
</dbReference>
<comment type="caution">
    <text evidence="14">The sequence shown here is derived from an EMBL/GenBank/DDBJ whole genome shotgun (WGS) entry which is preliminary data.</text>
</comment>
<dbReference type="FunFam" id="3.90.580.10:FF:000001">
    <property type="entry name" value="DNA primase"/>
    <property type="match status" value="1"/>
</dbReference>
<feature type="non-terminal residue" evidence="14">
    <location>
        <position position="349"/>
    </location>
</feature>
<keyword evidence="9" id="KW-0862">Zinc</keyword>
<dbReference type="SMART" id="SM00400">
    <property type="entry name" value="ZnF_CHCC"/>
    <property type="match status" value="1"/>
</dbReference>
<evidence type="ECO:0000256" key="9">
    <source>
        <dbReference type="ARBA" id="ARBA00022833"/>
    </source>
</evidence>
<evidence type="ECO:0000256" key="12">
    <source>
        <dbReference type="ARBA" id="ARBA00023163"/>
    </source>
</evidence>
<evidence type="ECO:0000313" key="15">
    <source>
        <dbReference type="Proteomes" id="UP000177725"/>
    </source>
</evidence>
<keyword evidence="6" id="KW-0235">DNA replication</keyword>
<protein>
    <submittedName>
        <fullName evidence="14">DNA primase</fullName>
    </submittedName>
</protein>
<evidence type="ECO:0000256" key="6">
    <source>
        <dbReference type="ARBA" id="ARBA00022705"/>
    </source>
</evidence>
<dbReference type="PROSITE" id="PS50880">
    <property type="entry name" value="TOPRIM"/>
    <property type="match status" value="1"/>
</dbReference>
<evidence type="ECO:0000256" key="4">
    <source>
        <dbReference type="ARBA" id="ARBA00022679"/>
    </source>
</evidence>
<dbReference type="SMART" id="SM00493">
    <property type="entry name" value="TOPRIM"/>
    <property type="match status" value="1"/>
</dbReference>
<evidence type="ECO:0000256" key="2">
    <source>
        <dbReference type="ARBA" id="ARBA00022478"/>
    </source>
</evidence>
<proteinExistence type="predicted"/>
<evidence type="ECO:0000256" key="7">
    <source>
        <dbReference type="ARBA" id="ARBA00022723"/>
    </source>
</evidence>
<dbReference type="AlphaFoldDB" id="A0A1G2FA10"/>
<dbReference type="PANTHER" id="PTHR30313">
    <property type="entry name" value="DNA PRIMASE"/>
    <property type="match status" value="1"/>
</dbReference>
<dbReference type="GO" id="GO:1990077">
    <property type="term" value="C:primosome complex"/>
    <property type="evidence" value="ECO:0007669"/>
    <property type="project" value="UniProtKB-KW"/>
</dbReference>
<dbReference type="CDD" id="cd03364">
    <property type="entry name" value="TOPRIM_DnaG_primases"/>
    <property type="match status" value="1"/>
</dbReference>
<dbReference type="PANTHER" id="PTHR30313:SF2">
    <property type="entry name" value="DNA PRIMASE"/>
    <property type="match status" value="1"/>
</dbReference>
<dbReference type="NCBIfam" id="TIGR01391">
    <property type="entry name" value="dnaG"/>
    <property type="match status" value="1"/>
</dbReference>
<dbReference type="SUPFAM" id="SSF56731">
    <property type="entry name" value="DNA primase core"/>
    <property type="match status" value="1"/>
</dbReference>
<dbReference type="GO" id="GO:0006269">
    <property type="term" value="P:DNA replication, synthesis of primer"/>
    <property type="evidence" value="ECO:0007669"/>
    <property type="project" value="UniProtKB-KW"/>
</dbReference>
<name>A0A1G2FA10_9BACT</name>
<dbReference type="InterPro" id="IPR050219">
    <property type="entry name" value="DnaG_primase"/>
</dbReference>
<reference evidence="14 15" key="1">
    <citation type="journal article" date="2016" name="Nat. Commun.">
        <title>Thousands of microbial genomes shed light on interconnected biogeochemical processes in an aquifer system.</title>
        <authorList>
            <person name="Anantharaman K."/>
            <person name="Brown C.T."/>
            <person name="Hug L.A."/>
            <person name="Sharon I."/>
            <person name="Castelle C.J."/>
            <person name="Probst A.J."/>
            <person name="Thomas B.C."/>
            <person name="Singh A."/>
            <person name="Wilkins M.J."/>
            <person name="Karaoz U."/>
            <person name="Brodie E.L."/>
            <person name="Williams K.H."/>
            <person name="Hubbard S.S."/>
            <person name="Banfield J.F."/>
        </authorList>
    </citation>
    <scope>NUCLEOTIDE SEQUENCE [LARGE SCALE GENOMIC DNA]</scope>
</reference>
<dbReference type="Pfam" id="PF01807">
    <property type="entry name" value="Zn_ribbon_DnaG"/>
    <property type="match status" value="1"/>
</dbReference>
<keyword evidence="10" id="KW-0460">Magnesium</keyword>
<evidence type="ECO:0000256" key="1">
    <source>
        <dbReference type="ARBA" id="ARBA00001947"/>
    </source>
</evidence>
<accession>A0A1G2FA10</accession>
<evidence type="ECO:0000256" key="5">
    <source>
        <dbReference type="ARBA" id="ARBA00022695"/>
    </source>
</evidence>
<dbReference type="GO" id="GO:0000428">
    <property type="term" value="C:DNA-directed RNA polymerase complex"/>
    <property type="evidence" value="ECO:0007669"/>
    <property type="project" value="UniProtKB-KW"/>
</dbReference>
<keyword evidence="8" id="KW-0863">Zinc-finger</keyword>
<dbReference type="GO" id="GO:0008270">
    <property type="term" value="F:zinc ion binding"/>
    <property type="evidence" value="ECO:0007669"/>
    <property type="project" value="UniProtKB-KW"/>
</dbReference>
<dbReference type="InterPro" id="IPR006171">
    <property type="entry name" value="TOPRIM_dom"/>
</dbReference>
<dbReference type="InterPro" id="IPR002694">
    <property type="entry name" value="Znf_CHC2"/>
</dbReference>
<dbReference type="Gene3D" id="3.90.980.10">
    <property type="entry name" value="DNA primase, catalytic core, N-terminal domain"/>
    <property type="match status" value="1"/>
</dbReference>
<dbReference type="Gene3D" id="3.90.580.10">
    <property type="entry name" value="Zinc finger, CHC2-type domain"/>
    <property type="match status" value="1"/>
</dbReference>
<evidence type="ECO:0000256" key="10">
    <source>
        <dbReference type="ARBA" id="ARBA00022842"/>
    </source>
</evidence>
<dbReference type="GO" id="GO:0003899">
    <property type="term" value="F:DNA-directed RNA polymerase activity"/>
    <property type="evidence" value="ECO:0007669"/>
    <property type="project" value="InterPro"/>
</dbReference>
<evidence type="ECO:0000256" key="3">
    <source>
        <dbReference type="ARBA" id="ARBA00022515"/>
    </source>
</evidence>
<sequence>MPSSPIDEIKSRIDILELVGSYITLAKAGRNWRARCPFHNERTPSFVVSPERQIWHCFGCGAGGDIFGFVKQIEGVEFGDALRILARRAGVVLKRQDPAIQTQRKRLYEVCELAAKFYEKQIESKIGQKAFQYLIKERGLKKETIKNWRLGWAPDDWNTLSDFLRQRGFLEQEIFDSGLIIKKDPSTGSGYNVRDNYDRFRSRIMFPIFDIQGQVVGFAGRIFGKEDLNVGKYINTPQTILYDKSRLLYGLNFGKLDIRQSNACVFVEGNLDVIMSQQAGIKNTVASSGTALTIAHLQIIRRYAENLIFSFDTDAAGDNATLRSIELALENDFNIKITQPLDQAEGKIM</sequence>
<keyword evidence="12" id="KW-0804">Transcription</keyword>
<dbReference type="Pfam" id="PF13155">
    <property type="entry name" value="Toprim_2"/>
    <property type="match status" value="1"/>
</dbReference>
<keyword evidence="3" id="KW-0639">Primosome</keyword>
<dbReference type="InterPro" id="IPR013264">
    <property type="entry name" value="DNAG_N"/>
</dbReference>
<keyword evidence="5" id="KW-0548">Nucleotidyltransferase</keyword>
<dbReference type="GO" id="GO:0005737">
    <property type="term" value="C:cytoplasm"/>
    <property type="evidence" value="ECO:0007669"/>
    <property type="project" value="TreeGrafter"/>
</dbReference>
<dbReference type="Pfam" id="PF08275">
    <property type="entry name" value="DNAG_N"/>
    <property type="match status" value="1"/>
</dbReference>
<feature type="domain" description="Toprim" evidence="13">
    <location>
        <begin position="262"/>
        <end position="343"/>
    </location>
</feature>
<evidence type="ECO:0000256" key="11">
    <source>
        <dbReference type="ARBA" id="ARBA00023125"/>
    </source>
</evidence>
<dbReference type="InterPro" id="IPR036977">
    <property type="entry name" value="DNA_primase_Znf_CHC2"/>
</dbReference>
<gene>
    <name evidence="14" type="ORF">A2174_00780</name>
</gene>
<keyword evidence="2" id="KW-0240">DNA-directed RNA polymerase</keyword>
<evidence type="ECO:0000256" key="8">
    <source>
        <dbReference type="ARBA" id="ARBA00022771"/>
    </source>
</evidence>
<keyword evidence="4" id="KW-0808">Transferase</keyword>
<evidence type="ECO:0000259" key="13">
    <source>
        <dbReference type="PROSITE" id="PS50880"/>
    </source>
</evidence>